<comment type="caution">
    <text evidence="2">The sequence shown here is derived from an EMBL/GenBank/DDBJ whole genome shotgun (WGS) entry which is preliminary data.</text>
</comment>
<name>A0A0A2C5R4_PROMR</name>
<keyword evidence="1" id="KW-0812">Transmembrane</keyword>
<organism evidence="2 3">
    <name type="scientific">Prochlorococcus marinus str. PAC1</name>
    <dbReference type="NCBI Taxonomy" id="59924"/>
    <lineage>
        <taxon>Bacteria</taxon>
        <taxon>Bacillati</taxon>
        <taxon>Cyanobacteriota</taxon>
        <taxon>Cyanophyceae</taxon>
        <taxon>Synechococcales</taxon>
        <taxon>Prochlorococcaceae</taxon>
        <taxon>Prochlorococcus</taxon>
    </lineage>
</organism>
<dbReference type="RefSeq" id="WP_011824305.1">
    <property type="nucleotide sequence ID" value="NZ_CP138967.1"/>
</dbReference>
<gene>
    <name evidence="2" type="ORF">EV03_0814</name>
</gene>
<dbReference type="InterPro" id="IPR021467">
    <property type="entry name" value="DUF3119"/>
</dbReference>
<dbReference type="Proteomes" id="UP000030392">
    <property type="component" value="Unassembled WGS sequence"/>
</dbReference>
<feature type="transmembrane region" description="Helical" evidence="1">
    <location>
        <begin position="39"/>
        <end position="58"/>
    </location>
</feature>
<keyword evidence="1" id="KW-0472">Membrane</keyword>
<proteinExistence type="predicted"/>
<protein>
    <submittedName>
        <fullName evidence="2">Putative membrane protein</fullName>
    </submittedName>
</protein>
<sequence>MTSENLVDNDGVILSPSYRLPIFIILAGLLFLITPFNPWPTIVISSFGFFLLLQSFTLKLKFTKDDLIVMQLGNELRRFPFKNWIAWRIILPKLPGFLYFREEASPHLLPILFEVNSLEEQLRLRVKDLEIQKEVDS</sequence>
<evidence type="ECO:0000313" key="3">
    <source>
        <dbReference type="Proteomes" id="UP000030392"/>
    </source>
</evidence>
<feature type="transmembrane region" description="Helical" evidence="1">
    <location>
        <begin position="12"/>
        <end position="33"/>
    </location>
</feature>
<dbReference type="Pfam" id="PF11317">
    <property type="entry name" value="DUF3119"/>
    <property type="match status" value="1"/>
</dbReference>
<evidence type="ECO:0000313" key="2">
    <source>
        <dbReference type="EMBL" id="KGG20877.1"/>
    </source>
</evidence>
<evidence type="ECO:0000256" key="1">
    <source>
        <dbReference type="SAM" id="Phobius"/>
    </source>
</evidence>
<keyword evidence="1" id="KW-1133">Transmembrane helix</keyword>
<dbReference type="AlphaFoldDB" id="A0A0A2C5R4"/>
<dbReference type="EMBL" id="JNAX01000010">
    <property type="protein sequence ID" value="KGG20877.1"/>
    <property type="molecule type" value="Genomic_DNA"/>
</dbReference>
<reference evidence="3" key="1">
    <citation type="journal article" date="2014" name="Sci. Data">
        <title>Genomes of diverse isolates of the marine cyanobacterium Prochlorococcus.</title>
        <authorList>
            <person name="Biller S."/>
            <person name="Berube P."/>
            <person name="Thompson J."/>
            <person name="Kelly L."/>
            <person name="Roggensack S."/>
            <person name="Awad L."/>
            <person name="Roache-Johnson K."/>
            <person name="Ding H."/>
            <person name="Giovannoni S.J."/>
            <person name="Moore L.R."/>
            <person name="Chisholm S.W."/>
        </authorList>
    </citation>
    <scope>NUCLEOTIDE SEQUENCE [LARGE SCALE GENOMIC DNA]</scope>
    <source>
        <strain evidence="3">PAC1</strain>
    </source>
</reference>
<accession>A0A0A2C5R4</accession>